<evidence type="ECO:0000256" key="1">
    <source>
        <dbReference type="SAM" id="SignalP"/>
    </source>
</evidence>
<keyword evidence="1" id="KW-0732">Signal</keyword>
<gene>
    <name evidence="2" type="ORF">IWQ60_011171</name>
</gene>
<comment type="caution">
    <text evidence="2">The sequence shown here is derived from an EMBL/GenBank/DDBJ whole genome shotgun (WGS) entry which is preliminary data.</text>
</comment>
<keyword evidence="3" id="KW-1185">Reference proteome</keyword>
<feature type="signal peptide" evidence="1">
    <location>
        <begin position="1"/>
        <end position="16"/>
    </location>
</feature>
<proteinExistence type="predicted"/>
<organism evidence="2 3">
    <name type="scientific">Tieghemiomyces parasiticus</name>
    <dbReference type="NCBI Taxonomy" id="78921"/>
    <lineage>
        <taxon>Eukaryota</taxon>
        <taxon>Fungi</taxon>
        <taxon>Fungi incertae sedis</taxon>
        <taxon>Zoopagomycota</taxon>
        <taxon>Kickxellomycotina</taxon>
        <taxon>Dimargaritomycetes</taxon>
        <taxon>Dimargaritales</taxon>
        <taxon>Dimargaritaceae</taxon>
        <taxon>Tieghemiomyces</taxon>
    </lineage>
</organism>
<sequence length="462" mass="50070">MKVALTLATLLCVVACSPNDSSSIRQQDTSRIQPVEASETIVSSPFQRLANMRVAAVELFSEILPSTISFHNEFAPFYAAPDSDYAFIYNLGPKEQPKFPHFTHLNHDNAMAAATASAEAGAPSPARLASLKMVLLGKLVEGSLATAIHKSVAVGSAGSTTNHPAATQVAPVPTPRYLALNDLTDSQWLSNFPFLAKSPSLTVAELSATVRGFLNYYLRSAAPPGYIAQAIRSFGQDDPTESEPEWAAWGLRDATSLPSIARAAESSATQTCLYALVWRLNHAGETDKLADLVRDLLFSPASSGGYGIYTFARDMLLFGLVVAADHSDETLVSQLTLLLTTINWSYNLSTTGPDDTKALYLGCLENNPRLRTTAAYLQSQWGGVVPLDAETIAQRNAQQDRFKRLGLCERMIVADWLMMYQPGGQLGVPVVEKELYSSLYGETYRFLSVDTEVEAEPAATVE</sequence>
<accession>A0A9W7ZNK0</accession>
<reference evidence="2" key="1">
    <citation type="submission" date="2022-07" db="EMBL/GenBank/DDBJ databases">
        <title>Phylogenomic reconstructions and comparative analyses of Kickxellomycotina fungi.</title>
        <authorList>
            <person name="Reynolds N.K."/>
            <person name="Stajich J.E."/>
            <person name="Barry K."/>
            <person name="Grigoriev I.V."/>
            <person name="Crous P."/>
            <person name="Smith M.E."/>
        </authorList>
    </citation>
    <scope>NUCLEOTIDE SEQUENCE</scope>
    <source>
        <strain evidence="2">RSA 861</strain>
    </source>
</reference>
<dbReference type="EMBL" id="JANBPT010001202">
    <property type="protein sequence ID" value="KAJ1909435.1"/>
    <property type="molecule type" value="Genomic_DNA"/>
</dbReference>
<name>A0A9W7ZNK0_9FUNG</name>
<evidence type="ECO:0008006" key="4">
    <source>
        <dbReference type="Google" id="ProtNLM"/>
    </source>
</evidence>
<evidence type="ECO:0000313" key="3">
    <source>
        <dbReference type="Proteomes" id="UP001150569"/>
    </source>
</evidence>
<feature type="chain" id="PRO_5040871396" description="Alginate lyase domain-containing protein" evidence="1">
    <location>
        <begin position="17"/>
        <end position="462"/>
    </location>
</feature>
<protein>
    <recommendedName>
        <fullName evidence="4">Alginate lyase domain-containing protein</fullName>
    </recommendedName>
</protein>
<dbReference type="AlphaFoldDB" id="A0A9W7ZNK0"/>
<evidence type="ECO:0000313" key="2">
    <source>
        <dbReference type="EMBL" id="KAJ1909435.1"/>
    </source>
</evidence>
<dbReference type="Proteomes" id="UP001150569">
    <property type="component" value="Unassembled WGS sequence"/>
</dbReference>